<protein>
    <submittedName>
        <fullName evidence="8">Immunoglobulin I-set domain protein</fullName>
    </submittedName>
</protein>
<evidence type="ECO:0000313" key="8">
    <source>
        <dbReference type="WBParaSite" id="EVEC_0000579501-mRNA-1"/>
    </source>
</evidence>
<keyword evidence="4" id="KW-0393">Immunoglobulin domain</keyword>
<dbReference type="EMBL" id="UXUI01008154">
    <property type="protein sequence ID" value="VDD90655.1"/>
    <property type="molecule type" value="Genomic_DNA"/>
</dbReference>
<dbReference type="Pfam" id="PF07679">
    <property type="entry name" value="I-set"/>
    <property type="match status" value="3"/>
</dbReference>
<reference evidence="6 7" key="2">
    <citation type="submission" date="2018-10" db="EMBL/GenBank/DDBJ databases">
        <authorList>
            <consortium name="Pathogen Informatics"/>
        </authorList>
    </citation>
    <scope>NUCLEOTIDE SEQUENCE [LARGE SCALE GENOMIC DNA]</scope>
</reference>
<dbReference type="PANTHER" id="PTHR47633:SF16">
    <property type="entry name" value="CAVP-TARGET PROTEIN-LIKE"/>
    <property type="match status" value="1"/>
</dbReference>
<feature type="domain" description="Ig-like" evidence="5">
    <location>
        <begin position="17"/>
        <end position="105"/>
    </location>
</feature>
<proteinExistence type="inferred from homology"/>
<name>A0A0N4V6B6_ENTVE</name>
<dbReference type="FunFam" id="2.60.40.10:FF:000714">
    <property type="entry name" value="Titin novex-3"/>
    <property type="match status" value="1"/>
</dbReference>
<dbReference type="WBParaSite" id="EVEC_0000579501-mRNA-1">
    <property type="protein sequence ID" value="EVEC_0000579501-mRNA-1"/>
    <property type="gene ID" value="EVEC_0000579501"/>
</dbReference>
<dbReference type="Proteomes" id="UP000274131">
    <property type="component" value="Unassembled WGS sequence"/>
</dbReference>
<feature type="domain" description="Ig-like" evidence="5">
    <location>
        <begin position="132"/>
        <end position="224"/>
    </location>
</feature>
<dbReference type="InterPro" id="IPR007110">
    <property type="entry name" value="Ig-like_dom"/>
</dbReference>
<sequence>MPFKRPLGERAENQNAPNFIRPLQDKRVLVGQSVVLECQVAGHPEPVVKWLKDGQNVTQCPDYEITNEGVKHRLTIRKVDASDSGRFTIQAMNAAGTKQSTCTLIAAPAPTPIPGVKNIALSPGPPQTPVGPSAPLFLKELKHQPLKPGSQVVLEARVAGNPTPQVEWLKNGSPLKNYRAKQEYDPQTGICALIIPQMFADDIGEYTCKATNQHGVGQTSAHLLPGDEYEKWFHEEQTQITRERKQNMLAQSRQAQVLSPEKMGNMTKQYGYGKPATIAQRQMQRFTGNGSSEHSSSLDLVWGVSESETEPELAAIDPRNVGTPPILQTPLKGLRLTEGTDAILQCSVVGNPKPTITWLKNGKVIDPSSSARFTVTHKGSLAILKISMVVPEDSGEYKILARNNFGKY</sequence>
<dbReference type="InterPro" id="IPR013783">
    <property type="entry name" value="Ig-like_fold"/>
</dbReference>
<dbReference type="InterPro" id="IPR003599">
    <property type="entry name" value="Ig_sub"/>
</dbReference>
<reference evidence="8" key="1">
    <citation type="submission" date="2017-02" db="UniProtKB">
        <authorList>
            <consortium name="WormBaseParasite"/>
        </authorList>
    </citation>
    <scope>IDENTIFICATION</scope>
</reference>
<evidence type="ECO:0000313" key="7">
    <source>
        <dbReference type="Proteomes" id="UP000274131"/>
    </source>
</evidence>
<dbReference type="GO" id="GO:0031672">
    <property type="term" value="C:A band"/>
    <property type="evidence" value="ECO:0007669"/>
    <property type="project" value="UniProtKB-ARBA"/>
</dbReference>
<dbReference type="SMART" id="SM00409">
    <property type="entry name" value="IG"/>
    <property type="match status" value="3"/>
</dbReference>
<keyword evidence="3" id="KW-0963">Cytoplasm</keyword>
<dbReference type="Gene3D" id="2.60.40.10">
    <property type="entry name" value="Immunoglobulins"/>
    <property type="match status" value="3"/>
</dbReference>
<accession>A0A0N4V6B6</accession>
<dbReference type="GO" id="GO:0004672">
    <property type="term" value="F:protein kinase activity"/>
    <property type="evidence" value="ECO:0007669"/>
    <property type="project" value="TreeGrafter"/>
</dbReference>
<dbReference type="FunFam" id="2.60.40.10:FF:000080">
    <property type="entry name" value="Myosin light chain kinase, smooth muscle"/>
    <property type="match status" value="1"/>
</dbReference>
<dbReference type="AlphaFoldDB" id="A0A0N4V6B6"/>
<dbReference type="InterPro" id="IPR013098">
    <property type="entry name" value="Ig_I-set"/>
</dbReference>
<dbReference type="FunFam" id="2.60.40.10:FF:000425">
    <property type="entry name" value="Myosin light chain kinase"/>
    <property type="match status" value="1"/>
</dbReference>
<dbReference type="GO" id="GO:0019899">
    <property type="term" value="F:enzyme binding"/>
    <property type="evidence" value="ECO:0007669"/>
    <property type="project" value="UniProtKB-ARBA"/>
</dbReference>
<dbReference type="SUPFAM" id="SSF48726">
    <property type="entry name" value="Immunoglobulin"/>
    <property type="match status" value="3"/>
</dbReference>
<dbReference type="OrthoDB" id="5969272at2759"/>
<gene>
    <name evidence="6" type="ORF">EVEC_LOCUS5406</name>
</gene>
<feature type="domain" description="Ig-like" evidence="5">
    <location>
        <begin position="324"/>
        <end position="408"/>
    </location>
</feature>
<dbReference type="STRING" id="51028.A0A0N4V6B6"/>
<dbReference type="InterPro" id="IPR003598">
    <property type="entry name" value="Ig_sub2"/>
</dbReference>
<organism evidence="8">
    <name type="scientific">Enterobius vermicularis</name>
    <name type="common">Human pinworm</name>
    <dbReference type="NCBI Taxonomy" id="51028"/>
    <lineage>
        <taxon>Eukaryota</taxon>
        <taxon>Metazoa</taxon>
        <taxon>Ecdysozoa</taxon>
        <taxon>Nematoda</taxon>
        <taxon>Chromadorea</taxon>
        <taxon>Rhabditida</taxon>
        <taxon>Spirurina</taxon>
        <taxon>Oxyuridomorpha</taxon>
        <taxon>Oxyuroidea</taxon>
        <taxon>Oxyuridae</taxon>
        <taxon>Enterobius</taxon>
    </lineage>
</organism>
<evidence type="ECO:0000256" key="2">
    <source>
        <dbReference type="ARBA" id="ARBA00006692"/>
    </source>
</evidence>
<evidence type="ECO:0000256" key="4">
    <source>
        <dbReference type="ARBA" id="ARBA00023319"/>
    </source>
</evidence>
<dbReference type="SMART" id="SM00408">
    <property type="entry name" value="IGc2"/>
    <property type="match status" value="3"/>
</dbReference>
<comment type="similarity">
    <text evidence="2">Belongs to the protein kinase superfamily. CAMK Ser/Thr protein kinase family.</text>
</comment>
<evidence type="ECO:0000259" key="5">
    <source>
        <dbReference type="PROSITE" id="PS50835"/>
    </source>
</evidence>
<comment type="subcellular location">
    <subcellularLocation>
        <location evidence="1">Cytoplasm</location>
    </subcellularLocation>
</comment>
<evidence type="ECO:0000313" key="6">
    <source>
        <dbReference type="EMBL" id="VDD90655.1"/>
    </source>
</evidence>
<dbReference type="InterPro" id="IPR036179">
    <property type="entry name" value="Ig-like_dom_sf"/>
</dbReference>
<keyword evidence="7" id="KW-1185">Reference proteome</keyword>
<evidence type="ECO:0000256" key="1">
    <source>
        <dbReference type="ARBA" id="ARBA00004496"/>
    </source>
</evidence>
<evidence type="ECO:0000256" key="3">
    <source>
        <dbReference type="ARBA" id="ARBA00022490"/>
    </source>
</evidence>
<dbReference type="PROSITE" id="PS50835">
    <property type="entry name" value="IG_LIKE"/>
    <property type="match status" value="3"/>
</dbReference>
<dbReference type="PANTHER" id="PTHR47633">
    <property type="entry name" value="IMMUNOGLOBULIN"/>
    <property type="match status" value="1"/>
</dbReference>